<dbReference type="GO" id="GO:0005524">
    <property type="term" value="F:ATP binding"/>
    <property type="evidence" value="ECO:0007669"/>
    <property type="project" value="UniProtKB-KW"/>
</dbReference>
<keyword evidence="6" id="KW-0347">Helicase</keyword>
<feature type="domain" description="Helicase ATP-binding" evidence="12">
    <location>
        <begin position="599"/>
        <end position="766"/>
    </location>
</feature>
<protein>
    <recommendedName>
        <fullName evidence="3">DNA helicase</fullName>
        <ecNumber evidence="3">3.6.4.12</ecNumber>
    </recommendedName>
</protein>
<keyword evidence="7" id="KW-0067">ATP-binding</keyword>
<keyword evidence="9" id="KW-0238">DNA-binding</keyword>
<dbReference type="FunFam" id="3.40.50.10810:FF:000014">
    <property type="entry name" value="SWI/SNF-related matrix-associated actin-dependent regulator of chromatin subfamily A containing DEAD/H box 1"/>
    <property type="match status" value="1"/>
</dbReference>
<dbReference type="AlphaFoldDB" id="A0A4V6WL02"/>
<dbReference type="GO" id="GO:0140658">
    <property type="term" value="F:ATP-dependent chromatin remodeler activity"/>
    <property type="evidence" value="ECO:0007669"/>
    <property type="project" value="UniProtKB-ARBA"/>
</dbReference>
<evidence type="ECO:0000256" key="9">
    <source>
        <dbReference type="ARBA" id="ARBA00023125"/>
    </source>
</evidence>
<evidence type="ECO:0000256" key="8">
    <source>
        <dbReference type="ARBA" id="ARBA00022853"/>
    </source>
</evidence>
<dbReference type="InterPro" id="IPR001650">
    <property type="entry name" value="Helicase_C-like"/>
</dbReference>
<keyword evidence="4" id="KW-0547">Nucleotide-binding</keyword>
<dbReference type="InterPro" id="IPR027417">
    <property type="entry name" value="P-loop_NTPase"/>
</dbReference>
<feature type="compositionally biased region" description="Polar residues" evidence="11">
    <location>
        <begin position="1"/>
        <end position="13"/>
    </location>
</feature>
<comment type="caution">
    <text evidence="14">The sequence shown here is derived from an EMBL/GenBank/DDBJ whole genome shotgun (WGS) entry which is preliminary data.</text>
</comment>
<reference evidence="14 15" key="1">
    <citation type="submission" date="2017-03" db="EMBL/GenBank/DDBJ databases">
        <title>Genomes of endolithic fungi from Antarctica.</title>
        <authorList>
            <person name="Coleine C."/>
            <person name="Masonjones S."/>
            <person name="Stajich J.E."/>
        </authorList>
    </citation>
    <scope>NUCLEOTIDE SEQUENCE [LARGE SCALE GENOMIC DNA]</scope>
    <source>
        <strain evidence="14 15">CCFEE 5187</strain>
    </source>
</reference>
<name>A0A4V6WL02_9PEZI</name>
<dbReference type="PROSITE" id="PS51194">
    <property type="entry name" value="HELICASE_CTER"/>
    <property type="match status" value="1"/>
</dbReference>
<evidence type="ECO:0000256" key="5">
    <source>
        <dbReference type="ARBA" id="ARBA00022801"/>
    </source>
</evidence>
<dbReference type="CDD" id="cd17998">
    <property type="entry name" value="DEXHc_SMARCAD1"/>
    <property type="match status" value="1"/>
</dbReference>
<feature type="region of interest" description="Disordered" evidence="11">
    <location>
        <begin position="237"/>
        <end position="258"/>
    </location>
</feature>
<evidence type="ECO:0000256" key="10">
    <source>
        <dbReference type="ARBA" id="ARBA00023242"/>
    </source>
</evidence>
<dbReference type="GO" id="GO:0005634">
    <property type="term" value="C:nucleus"/>
    <property type="evidence" value="ECO:0007669"/>
    <property type="project" value="UniProtKB-SubCell"/>
</dbReference>
<dbReference type="EMBL" id="NAJN01000659">
    <property type="protein sequence ID" value="TKA70269.1"/>
    <property type="molecule type" value="Genomic_DNA"/>
</dbReference>
<evidence type="ECO:0000256" key="7">
    <source>
        <dbReference type="ARBA" id="ARBA00022840"/>
    </source>
</evidence>
<dbReference type="OrthoDB" id="5857104at2759"/>
<feature type="domain" description="Helicase C-terminal" evidence="13">
    <location>
        <begin position="951"/>
        <end position="1123"/>
    </location>
</feature>
<dbReference type="Gene3D" id="3.40.50.10810">
    <property type="entry name" value="Tandem AAA-ATPase domain"/>
    <property type="match status" value="1"/>
</dbReference>
<dbReference type="InterPro" id="IPR038718">
    <property type="entry name" value="SNF2-like_sf"/>
</dbReference>
<dbReference type="SMART" id="SM00487">
    <property type="entry name" value="DEXDc"/>
    <property type="match status" value="1"/>
</dbReference>
<evidence type="ECO:0000259" key="13">
    <source>
        <dbReference type="PROSITE" id="PS51194"/>
    </source>
</evidence>
<keyword evidence="8" id="KW-0156">Chromatin regulator</keyword>
<dbReference type="InterPro" id="IPR000330">
    <property type="entry name" value="SNF2_N"/>
</dbReference>
<feature type="compositionally biased region" description="Low complexity" evidence="11">
    <location>
        <begin position="111"/>
        <end position="127"/>
    </location>
</feature>
<dbReference type="GO" id="GO:0005694">
    <property type="term" value="C:chromosome"/>
    <property type="evidence" value="ECO:0007669"/>
    <property type="project" value="UniProtKB-ARBA"/>
</dbReference>
<evidence type="ECO:0000256" key="4">
    <source>
        <dbReference type="ARBA" id="ARBA00022741"/>
    </source>
</evidence>
<dbReference type="Gene3D" id="3.40.50.300">
    <property type="entry name" value="P-loop containing nucleotide triphosphate hydrolases"/>
    <property type="match status" value="1"/>
</dbReference>
<gene>
    <name evidence="14" type="ORF">B0A49_05074</name>
</gene>
<comment type="similarity">
    <text evidence="2">Belongs to the SNF2/RAD54 helicase family.</text>
</comment>
<dbReference type="SUPFAM" id="SSF52540">
    <property type="entry name" value="P-loop containing nucleoside triphosphate hydrolases"/>
    <property type="match status" value="2"/>
</dbReference>
<dbReference type="CDD" id="cd18793">
    <property type="entry name" value="SF2_C_SNF"/>
    <property type="match status" value="1"/>
</dbReference>
<evidence type="ECO:0000259" key="12">
    <source>
        <dbReference type="PROSITE" id="PS51192"/>
    </source>
</evidence>
<evidence type="ECO:0000256" key="6">
    <source>
        <dbReference type="ARBA" id="ARBA00022806"/>
    </source>
</evidence>
<dbReference type="GO" id="GO:0003677">
    <property type="term" value="F:DNA binding"/>
    <property type="evidence" value="ECO:0007669"/>
    <property type="project" value="UniProtKB-KW"/>
</dbReference>
<evidence type="ECO:0000256" key="11">
    <source>
        <dbReference type="SAM" id="MobiDB-lite"/>
    </source>
</evidence>
<comment type="subcellular location">
    <subcellularLocation>
        <location evidence="1">Nucleus</location>
    </subcellularLocation>
</comment>
<feature type="region of interest" description="Disordered" evidence="11">
    <location>
        <begin position="105"/>
        <end position="128"/>
    </location>
</feature>
<feature type="region of interest" description="Disordered" evidence="11">
    <location>
        <begin position="1127"/>
        <end position="1148"/>
    </location>
</feature>
<dbReference type="Pfam" id="PF00176">
    <property type="entry name" value="SNF2-rel_dom"/>
    <property type="match status" value="1"/>
</dbReference>
<dbReference type="EC" id="3.6.4.12" evidence="3"/>
<dbReference type="Pfam" id="PF00271">
    <property type="entry name" value="Helicase_C"/>
    <property type="match status" value="1"/>
</dbReference>
<evidence type="ECO:0000256" key="3">
    <source>
        <dbReference type="ARBA" id="ARBA00012551"/>
    </source>
</evidence>
<evidence type="ECO:0000313" key="14">
    <source>
        <dbReference type="EMBL" id="TKA70269.1"/>
    </source>
</evidence>
<dbReference type="GO" id="GO:0016787">
    <property type="term" value="F:hydrolase activity"/>
    <property type="evidence" value="ECO:0007669"/>
    <property type="project" value="UniProtKB-KW"/>
</dbReference>
<evidence type="ECO:0000256" key="2">
    <source>
        <dbReference type="ARBA" id="ARBA00007025"/>
    </source>
</evidence>
<evidence type="ECO:0000256" key="1">
    <source>
        <dbReference type="ARBA" id="ARBA00004123"/>
    </source>
</evidence>
<feature type="region of interest" description="Disordered" evidence="11">
    <location>
        <begin position="1"/>
        <end position="39"/>
    </location>
</feature>
<dbReference type="SMART" id="SM00490">
    <property type="entry name" value="HELICc"/>
    <property type="match status" value="1"/>
</dbReference>
<feature type="compositionally biased region" description="Polar residues" evidence="11">
    <location>
        <begin position="21"/>
        <end position="35"/>
    </location>
</feature>
<keyword evidence="5" id="KW-0378">Hydrolase</keyword>
<dbReference type="InterPro" id="IPR049730">
    <property type="entry name" value="SNF2/RAD54-like_C"/>
</dbReference>
<keyword evidence="10" id="KW-0539">Nucleus</keyword>
<feature type="region of interest" description="Disordered" evidence="11">
    <location>
        <begin position="343"/>
        <end position="402"/>
    </location>
</feature>
<dbReference type="InterPro" id="IPR014001">
    <property type="entry name" value="Helicase_ATP-bd"/>
</dbReference>
<keyword evidence="15" id="KW-1185">Reference proteome</keyword>
<proteinExistence type="inferred from homology"/>
<evidence type="ECO:0000313" key="15">
    <source>
        <dbReference type="Proteomes" id="UP000308768"/>
    </source>
</evidence>
<organism evidence="14 15">
    <name type="scientific">Cryomyces minteri</name>
    <dbReference type="NCBI Taxonomy" id="331657"/>
    <lineage>
        <taxon>Eukaryota</taxon>
        <taxon>Fungi</taxon>
        <taxon>Dikarya</taxon>
        <taxon>Ascomycota</taxon>
        <taxon>Pezizomycotina</taxon>
        <taxon>Dothideomycetes</taxon>
        <taxon>Dothideomycetes incertae sedis</taxon>
        <taxon>Cryomyces</taxon>
    </lineage>
</organism>
<dbReference type="Proteomes" id="UP000308768">
    <property type="component" value="Unassembled WGS sequence"/>
</dbReference>
<feature type="compositionally biased region" description="Basic and acidic residues" evidence="11">
    <location>
        <begin position="1127"/>
        <end position="1140"/>
    </location>
</feature>
<dbReference type="GO" id="GO:0003678">
    <property type="term" value="F:DNA helicase activity"/>
    <property type="evidence" value="ECO:0007669"/>
    <property type="project" value="UniProtKB-EC"/>
</dbReference>
<dbReference type="STRING" id="331657.A0A4V6WL02"/>
<accession>A0A4V6WL02</accession>
<dbReference type="PANTHER" id="PTHR10799">
    <property type="entry name" value="SNF2/RAD54 HELICASE FAMILY"/>
    <property type="match status" value="1"/>
</dbReference>
<dbReference type="PROSITE" id="PS51192">
    <property type="entry name" value="HELICASE_ATP_BIND_1"/>
    <property type="match status" value="1"/>
</dbReference>
<sequence>MADSDPISSGTSTPKRRKTANGYTAVSQGYDSQNDSGDELFETVATLPLPQSRGSQMTSQGLRSQIVSPRPSHITQPTQIMSTPIAHRIASPSSFVPARVASPSPSVQVTASSPARARSSPASQRAPVANMRGGGIAMRMAPPGTMFRAPFAVQAQVSARQPTQEVFSDDLPVHHSDSSDNEVQGIGSNIQPTAFTSGLSRVQESPMNSVERFKNVTSQFAFDKPARQTRYADDMANAYGNSRRPRPLQSQTGPARAQPVTDLELEDIPDYELRSKVQKMALVYAHKKIRTLYDALVRKRGNFDDALAYIVELEENDEKQPPIDLTNSDDELGVAKLNKPAAPAVRKPLAKQQVKAPNRSIHDKWSSTQATHKPATKPVIIPSSPATPPKPRRRLVQGRKAPSSPILAASAPIIIDSASDSGVGSEEEIVGDEGSLLNFFNTCSAQELADLSNQSEQVAKIIILKRPFSNLDEIRTVSDTSTTKSGKKSAKKPIGDRIVDFCEDMWTGYEAIDQLVSRCEALGKPIAEAIQAWGFDGAVRDGEMQLTSFEDAHDSGIETPVSSHPQAKAKGRKFLKQPEIMSKDLTMKDYQLVGLNWLNLLWEKKLSCILADDMGLGKTCQVISFLSHLYETNIPGPHLVIVPGSTLENWLREFQKFSPTLRVEPYYGLQADRAEQRARIEDEIQAINVIVTTYDTATKPEDASFLRHLEPVVCVYDEGHALKSSGTKRYTQLMRIPAQFRLLLTGTPLQNNLQELASLLAFIMPNLFRERKDDLALIFKHKAKTTDADHAALLSAQRIARARSMMTPFILRRKKHQVLKHLPAKTCRVEYCELLPSQKKVYDEQSAVATQVLLDRAAGKVNAKASNNHMMALRKAAIHPLLFRRIYTDGLLHKMTKACMKEAEFADRNADYVYEDMEVMTDFELNAFCERYPDTMAKFALENDEWMDSGKVQALAALLQKHKANGDRTLVFSQFTTVMNILEAVLENLDIKYFRLDGQTPIPTRQDMLDEFYKDPSIPVFMLSTKAGGSGINLACANKVIIFDSSFNPQDDVQAENRAHRVGQTREVEVVRLVTKGTIEEQIHALGTSKLALDDRVAGAGVSAEDEKKAEGDGLAMVEKMLLEGMKTEDKDTVAGETERSTGSGDVKTDFLNGLKKAGLDVSTVE</sequence>